<organism evidence="6 7">
    <name type="scientific">Candidatus Magnetobacterium casense</name>
    <dbReference type="NCBI Taxonomy" id="1455061"/>
    <lineage>
        <taxon>Bacteria</taxon>
        <taxon>Pseudomonadati</taxon>
        <taxon>Nitrospirota</taxon>
        <taxon>Thermodesulfovibrionia</taxon>
        <taxon>Thermodesulfovibrionales</taxon>
        <taxon>Candidatus Magnetobacteriaceae</taxon>
        <taxon>Candidatus Magnetobacterium</taxon>
    </lineage>
</organism>
<gene>
    <name evidence="6" type="ORF">HWQ67_06130</name>
</gene>
<name>A0ABS6RX01_9BACT</name>
<evidence type="ECO:0000256" key="5">
    <source>
        <dbReference type="ARBA" id="ARBA00022801"/>
    </source>
</evidence>
<keyword evidence="1" id="KW-0597">Phosphoprotein</keyword>
<evidence type="ECO:0000256" key="2">
    <source>
        <dbReference type="ARBA" id="ARBA00022649"/>
    </source>
</evidence>
<keyword evidence="4" id="KW-0547">Nucleotide-binding</keyword>
<protein>
    <submittedName>
        <fullName evidence="6">DUF86 domain-containing protein</fullName>
    </submittedName>
</protein>
<keyword evidence="2" id="KW-1277">Toxin-antitoxin system</keyword>
<dbReference type="InterPro" id="IPR051813">
    <property type="entry name" value="HepT_RNase_toxin"/>
</dbReference>
<reference evidence="6 7" key="1">
    <citation type="journal article" date="2020" name="J Geophys Res Biogeosci">
        <title>Magnetotaxis as an Adaptation to Enable Bacterial Shuttling of Microbial Sulfur and Sulfur Cycling Across Aquatic Oxic#Anoxic Interfaces.</title>
        <authorList>
            <person name="Li J."/>
            <person name="Liu P."/>
            <person name="Wang J."/>
            <person name="Roberts A.P."/>
            <person name="Pan Y."/>
        </authorList>
    </citation>
    <scope>NUCLEOTIDE SEQUENCE [LARGE SCALE GENOMIC DNA]</scope>
    <source>
        <strain evidence="6 7">MYR-1_YQ</strain>
    </source>
</reference>
<accession>A0ABS6RX01</accession>
<dbReference type="Proteomes" id="UP001196980">
    <property type="component" value="Unassembled WGS sequence"/>
</dbReference>
<dbReference type="PANTHER" id="PTHR34139:SF1">
    <property type="entry name" value="RNASE MJ1380-RELATED"/>
    <property type="match status" value="1"/>
</dbReference>
<evidence type="ECO:0000313" key="6">
    <source>
        <dbReference type="EMBL" id="MBV6341159.1"/>
    </source>
</evidence>
<evidence type="ECO:0000313" key="7">
    <source>
        <dbReference type="Proteomes" id="UP001196980"/>
    </source>
</evidence>
<proteinExistence type="predicted"/>
<keyword evidence="7" id="KW-1185">Reference proteome</keyword>
<dbReference type="InterPro" id="IPR008201">
    <property type="entry name" value="HepT-like"/>
</dbReference>
<evidence type="ECO:0000256" key="1">
    <source>
        <dbReference type="ARBA" id="ARBA00022553"/>
    </source>
</evidence>
<dbReference type="PANTHER" id="PTHR34139">
    <property type="entry name" value="UPF0331 PROTEIN MJ0127"/>
    <property type="match status" value="1"/>
</dbReference>
<dbReference type="EMBL" id="JABXWD010000077">
    <property type="protein sequence ID" value="MBV6341159.1"/>
    <property type="molecule type" value="Genomic_DNA"/>
</dbReference>
<keyword evidence="5" id="KW-0378">Hydrolase</keyword>
<dbReference type="Pfam" id="PF01934">
    <property type="entry name" value="HepT-like"/>
    <property type="match status" value="1"/>
</dbReference>
<comment type="caution">
    <text evidence="6">The sequence shown here is derived from an EMBL/GenBank/DDBJ whole genome shotgun (WGS) entry which is preliminary data.</text>
</comment>
<evidence type="ECO:0000256" key="4">
    <source>
        <dbReference type="ARBA" id="ARBA00022741"/>
    </source>
</evidence>
<keyword evidence="3" id="KW-0540">Nuclease</keyword>
<evidence type="ECO:0000256" key="3">
    <source>
        <dbReference type="ARBA" id="ARBA00022722"/>
    </source>
</evidence>
<dbReference type="RefSeq" id="WP_218251783.1">
    <property type="nucleotide sequence ID" value="NZ_JABXWD010000077.1"/>
</dbReference>
<sequence length="110" mass="13016">MNRDSSLYIKDILNCIQNIEDFIAEMSYDEFASDIKTSSAVIRQLEIIGEASKNIPSDMRHQYENVPWSDMARMRDKLIHFYFGVDYEIVWKVIRLQLPKIKESFSKPHL</sequence>